<name>A0A5J4W1Q2_9EUKA</name>
<protein>
    <submittedName>
        <fullName evidence="1">Uncharacterized protein</fullName>
    </submittedName>
</protein>
<dbReference type="Proteomes" id="UP000324800">
    <property type="component" value="Unassembled WGS sequence"/>
</dbReference>
<proteinExistence type="predicted"/>
<reference evidence="1 2" key="1">
    <citation type="submission" date="2019-03" db="EMBL/GenBank/DDBJ databases">
        <title>Single cell metagenomics reveals metabolic interactions within the superorganism composed of flagellate Streblomastix strix and complex community of Bacteroidetes bacteria on its surface.</title>
        <authorList>
            <person name="Treitli S.C."/>
            <person name="Kolisko M."/>
            <person name="Husnik F."/>
            <person name="Keeling P."/>
            <person name="Hampl V."/>
        </authorList>
    </citation>
    <scope>NUCLEOTIDE SEQUENCE [LARGE SCALE GENOMIC DNA]</scope>
    <source>
        <strain evidence="1">ST1C</strain>
    </source>
</reference>
<accession>A0A5J4W1Q2</accession>
<dbReference type="EMBL" id="SNRW01003927">
    <property type="protein sequence ID" value="KAA6388580.1"/>
    <property type="molecule type" value="Genomic_DNA"/>
</dbReference>
<comment type="caution">
    <text evidence="1">The sequence shown here is derived from an EMBL/GenBank/DDBJ whole genome shotgun (WGS) entry which is preliminary data.</text>
</comment>
<sequence>MVQTCQVNWTITIPKNTLAIQINKVTATAPTSNETANAIVNFNVDNDKTAAQAAMTVAGQGYSTDEVLRFWIGFSSACGPFNQFAICKDSTKLWDTSIYAREQAVISANSLSDLCTNNSVSVSPLESIIAGKRHCGVFIDIPLFEVDLQAAQTAQYYRIPNDIVFSGVLDLNQLNPIFNSFPVLTRNYASLYLQLWMQDFLQDLKVVWLNKTDTVANAHLAYQMIPPEKPDIIYQLNEPTAEGLFSYGKFSIRLVNMEGRANGDVLPQNTISQFGGATFTKLEIQNVCFNIENEDAIIQLIQSQKIINFPTQVLRSQSSNIPFNNFGITSGSLQSIMSFSNIKAMFMTFAMPQYPTWFFPVLFHNFDSVIDQRHVVPQPYAALTQAANGAMFDCFVDQDVVSAPSDLYHSLTFENRNIDDQANFYGRTDGTVAKTDNIFYHTTLFARTKETRTLYPNKYMLAWKLATDDSFMRGYNSSKISARTNIQVILNGNLVRGINETMHIFDKQNQNDFKHFSGTRAYPDPIQVGLTPITHYLCDAIVRIMFDDNPDPQVLSLEVIGEMGGSMVRNG</sequence>
<organism evidence="1 2">
    <name type="scientific">Streblomastix strix</name>
    <dbReference type="NCBI Taxonomy" id="222440"/>
    <lineage>
        <taxon>Eukaryota</taxon>
        <taxon>Metamonada</taxon>
        <taxon>Preaxostyla</taxon>
        <taxon>Oxymonadida</taxon>
        <taxon>Streblomastigidae</taxon>
        <taxon>Streblomastix</taxon>
    </lineage>
</organism>
<evidence type="ECO:0000313" key="1">
    <source>
        <dbReference type="EMBL" id="KAA6388580.1"/>
    </source>
</evidence>
<evidence type="ECO:0000313" key="2">
    <source>
        <dbReference type="Proteomes" id="UP000324800"/>
    </source>
</evidence>
<gene>
    <name evidence="1" type="ORF">EZS28_015894</name>
</gene>
<dbReference type="AlphaFoldDB" id="A0A5J4W1Q2"/>